<name>A0A7J7SRP3_MYOMY</name>
<evidence type="ECO:0000256" key="1">
    <source>
        <dbReference type="SAM" id="Phobius"/>
    </source>
</evidence>
<keyword evidence="1" id="KW-0812">Transmembrane</keyword>
<evidence type="ECO:0000313" key="2">
    <source>
        <dbReference type="EMBL" id="KAF6291050.1"/>
    </source>
</evidence>
<accession>A0A7J7SRP3</accession>
<reference evidence="2 3" key="1">
    <citation type="journal article" date="2020" name="Nature">
        <title>Six reference-quality genomes reveal evolution of bat adaptations.</title>
        <authorList>
            <person name="Jebb D."/>
            <person name="Huang Z."/>
            <person name="Pippel M."/>
            <person name="Hughes G.M."/>
            <person name="Lavrichenko K."/>
            <person name="Devanna P."/>
            <person name="Winkler S."/>
            <person name="Jermiin L.S."/>
            <person name="Skirmuntt E.C."/>
            <person name="Katzourakis A."/>
            <person name="Burkitt-Gray L."/>
            <person name="Ray D.A."/>
            <person name="Sullivan K.A.M."/>
            <person name="Roscito J.G."/>
            <person name="Kirilenko B.M."/>
            <person name="Davalos L.M."/>
            <person name="Corthals A.P."/>
            <person name="Power M.L."/>
            <person name="Jones G."/>
            <person name="Ransome R.D."/>
            <person name="Dechmann D.K.N."/>
            <person name="Locatelli A.G."/>
            <person name="Puechmaille S.J."/>
            <person name="Fedrigo O."/>
            <person name="Jarvis E.D."/>
            <person name="Hiller M."/>
            <person name="Vernes S.C."/>
            <person name="Myers E.W."/>
            <person name="Teeling E.C."/>
        </authorList>
    </citation>
    <scope>NUCLEOTIDE SEQUENCE [LARGE SCALE GENOMIC DNA]</scope>
    <source>
        <strain evidence="2">MMyoMyo1</strain>
        <tissue evidence="2">Flight muscle</tissue>
    </source>
</reference>
<dbReference type="EMBL" id="JABWUV010000018">
    <property type="protein sequence ID" value="KAF6291050.1"/>
    <property type="molecule type" value="Genomic_DNA"/>
</dbReference>
<keyword evidence="3" id="KW-1185">Reference proteome</keyword>
<dbReference type="Proteomes" id="UP000527355">
    <property type="component" value="Unassembled WGS sequence"/>
</dbReference>
<gene>
    <name evidence="2" type="ORF">mMyoMyo1_009420</name>
</gene>
<dbReference type="AlphaFoldDB" id="A0A7J7SRP3"/>
<protein>
    <submittedName>
        <fullName evidence="2">Uncharacterized protein</fullName>
    </submittedName>
</protein>
<comment type="caution">
    <text evidence="2">The sequence shown here is derived from an EMBL/GenBank/DDBJ whole genome shotgun (WGS) entry which is preliminary data.</text>
</comment>
<proteinExistence type="predicted"/>
<feature type="transmembrane region" description="Helical" evidence="1">
    <location>
        <begin position="78"/>
        <end position="97"/>
    </location>
</feature>
<keyword evidence="1" id="KW-1133">Transmembrane helix</keyword>
<keyword evidence="1" id="KW-0472">Membrane</keyword>
<evidence type="ECO:0000313" key="3">
    <source>
        <dbReference type="Proteomes" id="UP000527355"/>
    </source>
</evidence>
<sequence>MGRRVNTVLAQSLPASASSLGSGVLPRSGRPHSAAVASETCSSFNPFWELALFFKGPGPVPLSPSPPTPAPCEERVNIYFLFICFFCVCVGMGWYPVPGGLMWLLQVGCVPRSPGMGPKALPLAPGCHLPAPPPPPQFCQLLLM</sequence>
<organism evidence="2 3">
    <name type="scientific">Myotis myotis</name>
    <name type="common">Greater mouse-eared bat</name>
    <name type="synonym">Vespertilio myotis</name>
    <dbReference type="NCBI Taxonomy" id="51298"/>
    <lineage>
        <taxon>Eukaryota</taxon>
        <taxon>Metazoa</taxon>
        <taxon>Chordata</taxon>
        <taxon>Craniata</taxon>
        <taxon>Vertebrata</taxon>
        <taxon>Euteleostomi</taxon>
        <taxon>Mammalia</taxon>
        <taxon>Eutheria</taxon>
        <taxon>Laurasiatheria</taxon>
        <taxon>Chiroptera</taxon>
        <taxon>Yangochiroptera</taxon>
        <taxon>Vespertilionidae</taxon>
        <taxon>Myotis</taxon>
    </lineage>
</organism>